<name>A0A8J8MNV5_9FIRM</name>
<gene>
    <name evidence="2" type="ORF">HZI73_22215</name>
</gene>
<evidence type="ECO:0000313" key="3">
    <source>
        <dbReference type="Proteomes" id="UP000683246"/>
    </source>
</evidence>
<feature type="coiled-coil region" evidence="1">
    <location>
        <begin position="54"/>
        <end position="81"/>
    </location>
</feature>
<evidence type="ECO:0000256" key="1">
    <source>
        <dbReference type="SAM" id="Coils"/>
    </source>
</evidence>
<proteinExistence type="predicted"/>
<keyword evidence="1" id="KW-0175">Coiled coil</keyword>
<organism evidence="2 3">
    <name type="scientific">Vallitalea pronyensis</name>
    <dbReference type="NCBI Taxonomy" id="1348613"/>
    <lineage>
        <taxon>Bacteria</taxon>
        <taxon>Bacillati</taxon>
        <taxon>Bacillota</taxon>
        <taxon>Clostridia</taxon>
        <taxon>Lachnospirales</taxon>
        <taxon>Vallitaleaceae</taxon>
        <taxon>Vallitalea</taxon>
    </lineage>
</organism>
<dbReference type="EMBL" id="CP058649">
    <property type="protein sequence ID" value="QUI24847.1"/>
    <property type="molecule type" value="Genomic_DNA"/>
</dbReference>
<reference evidence="2" key="1">
    <citation type="submission" date="2020-07" db="EMBL/GenBank/DDBJ databases">
        <title>Vallitalea pronyensis genome.</title>
        <authorList>
            <person name="Postec A."/>
        </authorList>
    </citation>
    <scope>NUCLEOTIDE SEQUENCE</scope>
    <source>
        <strain evidence="2">FatNI3</strain>
    </source>
</reference>
<dbReference type="AlphaFoldDB" id="A0A8J8MNV5"/>
<evidence type="ECO:0000313" key="2">
    <source>
        <dbReference type="EMBL" id="QUI24847.1"/>
    </source>
</evidence>
<dbReference type="RefSeq" id="WP_212695546.1">
    <property type="nucleotide sequence ID" value="NZ_CP058649.1"/>
</dbReference>
<protein>
    <submittedName>
        <fullName evidence="2">Uncharacterized protein</fullName>
    </submittedName>
</protein>
<accession>A0A8J8MNV5</accession>
<dbReference type="KEGG" id="vpy:HZI73_22215"/>
<dbReference type="Proteomes" id="UP000683246">
    <property type="component" value="Chromosome"/>
</dbReference>
<keyword evidence="3" id="KW-1185">Reference proteome</keyword>
<sequence>MLSIDDRINQHRLTILSLSKKIDYLVMLMDGYPNYVFYDSWENQVDVSLCKIRRIKEEINKLRLKNELRILKNNKDEKELITVKTKQKMTFLRKEKFEGISKKTNLEYSITNLFFLDDEYQEVKLGLSKECTLDLESLKTLKPYEVNIDIQLGNYVSANVLEFKAI</sequence>